<dbReference type="HOGENOM" id="CLU_654706_0_0_1"/>
<keyword evidence="2" id="KW-0808">Transferase</keyword>
<protein>
    <submittedName>
        <fullName evidence="2">Pi 4-kinase</fullName>
        <ecNumber evidence="2">2.7.1.67</ecNumber>
    </submittedName>
</protein>
<dbReference type="PaxDb" id="35128-Thaps262527"/>
<dbReference type="KEGG" id="tps:THAPSDRAFT_262527"/>
<accession>B8C2X4</accession>
<name>B8C2X4_THAPS</name>
<sequence>MSPYPAIRRNGICTGSLWKSHSRASKGAPPPSPDGDESAEFSLDGILAEANERQRTHEFCVLVGNTLWSYSDVWAYSKGDSPTMLPPRDTVELIRVELMEDFLLTVATRYSVHLALDLVWGLIADLEESLTSSNCHATSRRRRFAVLRFVSELESLLFGFEGGWGGGGVSLHGMLSPSQHQSALLRDAMSLLQLHRRFGSHYLTRSVRLDMLRTEALESLGDHPSSIDVEVSVKGQIAKNAAYYSAHIMFARKLGDIAEKLRFMDVDKRSEALKLELKDVNASGKILGGDPLNRLCEAGTLFNAVHLPANEGHVFRSKERTPVLLLAELVKDSTPGLAIEDVMEHLSPVLTNGSADNIDPSKENDDSSQASVKSEDKDVANQDAVSCPQTPSTLNELQNPSTPKDSFFDSSAESMGKREY</sequence>
<dbReference type="GeneID" id="7453173"/>
<feature type="region of interest" description="Disordered" evidence="1">
    <location>
        <begin position="20"/>
        <end position="39"/>
    </location>
</feature>
<evidence type="ECO:0000256" key="1">
    <source>
        <dbReference type="SAM" id="MobiDB-lite"/>
    </source>
</evidence>
<dbReference type="RefSeq" id="XP_002290274.1">
    <property type="nucleotide sequence ID" value="XM_002290238.1"/>
</dbReference>
<evidence type="ECO:0000313" key="2">
    <source>
        <dbReference type="EMBL" id="EED92026.1"/>
    </source>
</evidence>
<reference evidence="2 3" key="1">
    <citation type="journal article" date="2004" name="Science">
        <title>The genome of the diatom Thalassiosira pseudonana: ecology, evolution, and metabolism.</title>
        <authorList>
            <person name="Armbrust E.V."/>
            <person name="Berges J.A."/>
            <person name="Bowler C."/>
            <person name="Green B.R."/>
            <person name="Martinez D."/>
            <person name="Putnam N.H."/>
            <person name="Zhou S."/>
            <person name="Allen A.E."/>
            <person name="Apt K.E."/>
            <person name="Bechner M."/>
            <person name="Brzezinski M.A."/>
            <person name="Chaal B.K."/>
            <person name="Chiovitti A."/>
            <person name="Davis A.K."/>
            <person name="Demarest M.S."/>
            <person name="Detter J.C."/>
            <person name="Glavina T."/>
            <person name="Goodstein D."/>
            <person name="Hadi M.Z."/>
            <person name="Hellsten U."/>
            <person name="Hildebrand M."/>
            <person name="Jenkins B.D."/>
            <person name="Jurka J."/>
            <person name="Kapitonov V.V."/>
            <person name="Kroger N."/>
            <person name="Lau W.W."/>
            <person name="Lane T.W."/>
            <person name="Larimer F.W."/>
            <person name="Lippmeier J.C."/>
            <person name="Lucas S."/>
            <person name="Medina M."/>
            <person name="Montsant A."/>
            <person name="Obornik M."/>
            <person name="Parker M.S."/>
            <person name="Palenik B."/>
            <person name="Pazour G.J."/>
            <person name="Richardson P.M."/>
            <person name="Rynearson T.A."/>
            <person name="Saito M.A."/>
            <person name="Schwartz D.C."/>
            <person name="Thamatrakoln K."/>
            <person name="Valentin K."/>
            <person name="Vardi A."/>
            <person name="Wilkerson F.P."/>
            <person name="Rokhsar D.S."/>
        </authorList>
    </citation>
    <scope>NUCLEOTIDE SEQUENCE [LARGE SCALE GENOMIC DNA]</scope>
    <source>
        <strain evidence="2 3">CCMP1335</strain>
    </source>
</reference>
<dbReference type="EMBL" id="CM000642">
    <property type="protein sequence ID" value="EED92026.1"/>
    <property type="molecule type" value="Genomic_DNA"/>
</dbReference>
<dbReference type="EC" id="2.7.1.67" evidence="2"/>
<dbReference type="AlphaFoldDB" id="B8C2X4"/>
<dbReference type="Proteomes" id="UP000001449">
    <property type="component" value="Chromosome 5"/>
</dbReference>
<proteinExistence type="predicted"/>
<keyword evidence="3" id="KW-1185">Reference proteome</keyword>
<dbReference type="InParanoid" id="B8C2X4"/>
<gene>
    <name evidence="2" type="ORF">THAPSDRAFT_262527</name>
</gene>
<feature type="compositionally biased region" description="Polar residues" evidence="1">
    <location>
        <begin position="383"/>
        <end position="413"/>
    </location>
</feature>
<feature type="non-terminal residue" evidence="2">
    <location>
        <position position="420"/>
    </location>
</feature>
<reference evidence="2 3" key="2">
    <citation type="journal article" date="2008" name="Nature">
        <title>The Phaeodactylum genome reveals the evolutionary history of diatom genomes.</title>
        <authorList>
            <person name="Bowler C."/>
            <person name="Allen A.E."/>
            <person name="Badger J.H."/>
            <person name="Grimwood J."/>
            <person name="Jabbari K."/>
            <person name="Kuo A."/>
            <person name="Maheswari U."/>
            <person name="Martens C."/>
            <person name="Maumus F."/>
            <person name="Otillar R.P."/>
            <person name="Rayko E."/>
            <person name="Salamov A."/>
            <person name="Vandepoele K."/>
            <person name="Beszteri B."/>
            <person name="Gruber A."/>
            <person name="Heijde M."/>
            <person name="Katinka M."/>
            <person name="Mock T."/>
            <person name="Valentin K."/>
            <person name="Verret F."/>
            <person name="Berges J.A."/>
            <person name="Brownlee C."/>
            <person name="Cadoret J.P."/>
            <person name="Chiovitti A."/>
            <person name="Choi C.J."/>
            <person name="Coesel S."/>
            <person name="De Martino A."/>
            <person name="Detter J.C."/>
            <person name="Durkin C."/>
            <person name="Falciatore A."/>
            <person name="Fournet J."/>
            <person name="Haruta M."/>
            <person name="Huysman M.J."/>
            <person name="Jenkins B.D."/>
            <person name="Jiroutova K."/>
            <person name="Jorgensen R.E."/>
            <person name="Joubert Y."/>
            <person name="Kaplan A."/>
            <person name="Kroger N."/>
            <person name="Kroth P.G."/>
            <person name="La Roche J."/>
            <person name="Lindquist E."/>
            <person name="Lommer M."/>
            <person name="Martin-Jezequel V."/>
            <person name="Lopez P.J."/>
            <person name="Lucas S."/>
            <person name="Mangogna M."/>
            <person name="McGinnis K."/>
            <person name="Medlin L.K."/>
            <person name="Montsant A."/>
            <person name="Oudot-Le Secq M.P."/>
            <person name="Napoli C."/>
            <person name="Obornik M."/>
            <person name="Parker M.S."/>
            <person name="Petit J.L."/>
            <person name="Porcel B.M."/>
            <person name="Poulsen N."/>
            <person name="Robison M."/>
            <person name="Rychlewski L."/>
            <person name="Rynearson T.A."/>
            <person name="Schmutz J."/>
            <person name="Shapiro H."/>
            <person name="Siaut M."/>
            <person name="Stanley M."/>
            <person name="Sussman M.R."/>
            <person name="Taylor A.R."/>
            <person name="Vardi A."/>
            <person name="von Dassow P."/>
            <person name="Vyverman W."/>
            <person name="Willis A."/>
            <person name="Wyrwicz L.S."/>
            <person name="Rokhsar D.S."/>
            <person name="Weissenbach J."/>
            <person name="Armbrust E.V."/>
            <person name="Green B.R."/>
            <person name="Van de Peer Y."/>
            <person name="Grigoriev I.V."/>
        </authorList>
    </citation>
    <scope>NUCLEOTIDE SEQUENCE [LARGE SCALE GENOMIC DNA]</scope>
    <source>
        <strain evidence="2 3">CCMP1335</strain>
    </source>
</reference>
<dbReference type="GO" id="GO:0004430">
    <property type="term" value="F:1-phosphatidylinositol 4-kinase activity"/>
    <property type="evidence" value="ECO:0007669"/>
    <property type="project" value="UniProtKB-EC"/>
</dbReference>
<feature type="region of interest" description="Disordered" evidence="1">
    <location>
        <begin position="350"/>
        <end position="420"/>
    </location>
</feature>
<evidence type="ECO:0000313" key="3">
    <source>
        <dbReference type="Proteomes" id="UP000001449"/>
    </source>
</evidence>
<organism evidence="2 3">
    <name type="scientific">Thalassiosira pseudonana</name>
    <name type="common">Marine diatom</name>
    <name type="synonym">Cyclotella nana</name>
    <dbReference type="NCBI Taxonomy" id="35128"/>
    <lineage>
        <taxon>Eukaryota</taxon>
        <taxon>Sar</taxon>
        <taxon>Stramenopiles</taxon>
        <taxon>Ochrophyta</taxon>
        <taxon>Bacillariophyta</taxon>
        <taxon>Coscinodiscophyceae</taxon>
        <taxon>Thalassiosirophycidae</taxon>
        <taxon>Thalassiosirales</taxon>
        <taxon>Thalassiosiraceae</taxon>
        <taxon>Thalassiosira</taxon>
    </lineage>
</organism>